<organism evidence="1 2">
    <name type="scientific">Sclerotinia trifoliorum</name>
    <dbReference type="NCBI Taxonomy" id="28548"/>
    <lineage>
        <taxon>Eukaryota</taxon>
        <taxon>Fungi</taxon>
        <taxon>Dikarya</taxon>
        <taxon>Ascomycota</taxon>
        <taxon>Pezizomycotina</taxon>
        <taxon>Leotiomycetes</taxon>
        <taxon>Helotiales</taxon>
        <taxon>Sclerotiniaceae</taxon>
        <taxon>Sclerotinia</taxon>
    </lineage>
</organism>
<proteinExistence type="predicted"/>
<dbReference type="Proteomes" id="UP000624404">
    <property type="component" value="Unassembled WGS sequence"/>
</dbReference>
<sequence>MHLKSTGCLRKISYASRDPVLIVEASLWARNNLYFTARTSIIHNRISNFLPSVRLRIVLETLIEYARVGIKFTQ</sequence>
<evidence type="ECO:0000313" key="1">
    <source>
        <dbReference type="EMBL" id="CAD6447287.1"/>
    </source>
</evidence>
<dbReference type="EMBL" id="CAJHIA010000025">
    <property type="protein sequence ID" value="CAD6447287.1"/>
    <property type="molecule type" value="Genomic_DNA"/>
</dbReference>
<name>A0A8H2ZQ09_9HELO</name>
<evidence type="ECO:0000313" key="2">
    <source>
        <dbReference type="Proteomes" id="UP000624404"/>
    </source>
</evidence>
<comment type="caution">
    <text evidence="1">The sequence shown here is derived from an EMBL/GenBank/DDBJ whole genome shotgun (WGS) entry which is preliminary data.</text>
</comment>
<accession>A0A8H2ZQ09</accession>
<keyword evidence="2" id="KW-1185">Reference proteome</keyword>
<gene>
    <name evidence="1" type="ORF">SCLTRI_LOCUS7079</name>
</gene>
<reference evidence="1" key="1">
    <citation type="submission" date="2020-10" db="EMBL/GenBank/DDBJ databases">
        <authorList>
            <person name="Kusch S."/>
        </authorList>
    </citation>
    <scope>NUCLEOTIDE SEQUENCE</scope>
    <source>
        <strain evidence="1">SwB9</strain>
    </source>
</reference>
<protein>
    <submittedName>
        <fullName evidence="1">C434723b-286f-4992-bd12-cdcfc9afbe2c</fullName>
    </submittedName>
</protein>
<dbReference type="AlphaFoldDB" id="A0A8H2ZQ09"/>